<keyword evidence="5 9" id="KW-0132">Cell division</keyword>
<organism evidence="13 14">
    <name type="scientific">Reyranella soli</name>
    <dbReference type="NCBI Taxonomy" id="1230389"/>
    <lineage>
        <taxon>Bacteria</taxon>
        <taxon>Pseudomonadati</taxon>
        <taxon>Pseudomonadota</taxon>
        <taxon>Alphaproteobacteria</taxon>
        <taxon>Hyphomicrobiales</taxon>
        <taxon>Reyranellaceae</taxon>
        <taxon>Reyranella</taxon>
    </lineage>
</organism>
<dbReference type="GO" id="GO:0008764">
    <property type="term" value="F:UDP-N-acetylmuramoylalanine-D-glutamate ligase activity"/>
    <property type="evidence" value="ECO:0007669"/>
    <property type="project" value="UniProtKB-UniRule"/>
</dbReference>
<dbReference type="UniPathway" id="UPA00219"/>
<dbReference type="HAMAP" id="MF_00639">
    <property type="entry name" value="MurD"/>
    <property type="match status" value="1"/>
</dbReference>
<keyword evidence="9 10" id="KW-0961">Cell wall biogenesis/degradation</keyword>
<dbReference type="GO" id="GO:0009252">
    <property type="term" value="P:peptidoglycan biosynthetic process"/>
    <property type="evidence" value="ECO:0007669"/>
    <property type="project" value="UniProtKB-UniRule"/>
</dbReference>
<dbReference type="Gene3D" id="3.90.190.20">
    <property type="entry name" value="Mur ligase, C-terminal domain"/>
    <property type="match status" value="1"/>
</dbReference>
<protein>
    <recommendedName>
        <fullName evidence="9 10">UDP-N-acetylmuramoylalanine--D-glutamate ligase</fullName>
        <ecNumber evidence="9 10">6.3.2.9</ecNumber>
    </recommendedName>
    <alternativeName>
        <fullName evidence="9">D-glutamic acid-adding enzyme</fullName>
    </alternativeName>
    <alternativeName>
        <fullName evidence="9">UDP-N-acetylmuramoyl-L-alanyl-D-glutamate synthetase</fullName>
    </alternativeName>
</protein>
<comment type="caution">
    <text evidence="13">The sequence shown here is derived from an EMBL/GenBank/DDBJ whole genome shotgun (WGS) entry which is preliminary data.</text>
</comment>
<dbReference type="Gene3D" id="3.40.1190.10">
    <property type="entry name" value="Mur-like, catalytic domain"/>
    <property type="match status" value="1"/>
</dbReference>
<dbReference type="PANTHER" id="PTHR43692">
    <property type="entry name" value="UDP-N-ACETYLMURAMOYLALANINE--D-GLUTAMATE LIGASE"/>
    <property type="match status" value="1"/>
</dbReference>
<dbReference type="GO" id="GO:0005737">
    <property type="term" value="C:cytoplasm"/>
    <property type="evidence" value="ECO:0007669"/>
    <property type="project" value="UniProtKB-SubCell"/>
</dbReference>
<comment type="subcellular location">
    <subcellularLocation>
        <location evidence="1 9 10">Cytoplasm</location>
    </subcellularLocation>
</comment>
<dbReference type="EMBL" id="BKAJ01000125">
    <property type="protein sequence ID" value="GEP59279.1"/>
    <property type="molecule type" value="Genomic_DNA"/>
</dbReference>
<dbReference type="OrthoDB" id="9809796at2"/>
<dbReference type="Proteomes" id="UP000321058">
    <property type="component" value="Unassembled WGS sequence"/>
</dbReference>
<keyword evidence="3 9" id="KW-0963">Cytoplasm</keyword>
<accession>A0A512NK02</accession>
<dbReference type="GO" id="GO:0005524">
    <property type="term" value="F:ATP binding"/>
    <property type="evidence" value="ECO:0007669"/>
    <property type="project" value="UniProtKB-UniRule"/>
</dbReference>
<reference evidence="13 14" key="1">
    <citation type="submission" date="2019-07" db="EMBL/GenBank/DDBJ databases">
        <title>Whole genome shotgun sequence of Reyranella soli NBRC 108950.</title>
        <authorList>
            <person name="Hosoyama A."/>
            <person name="Uohara A."/>
            <person name="Ohji S."/>
            <person name="Ichikawa N."/>
        </authorList>
    </citation>
    <scope>NUCLEOTIDE SEQUENCE [LARGE SCALE GENOMIC DNA]</scope>
    <source>
        <strain evidence="13 14">NBRC 108950</strain>
    </source>
</reference>
<keyword evidence="9 10" id="KW-0573">Peptidoglycan synthesis</keyword>
<dbReference type="NCBIfam" id="TIGR01087">
    <property type="entry name" value="murD"/>
    <property type="match status" value="1"/>
</dbReference>
<keyword evidence="4 9" id="KW-0436">Ligase</keyword>
<dbReference type="InterPro" id="IPR004101">
    <property type="entry name" value="Mur_ligase_C"/>
</dbReference>
<evidence type="ECO:0000313" key="13">
    <source>
        <dbReference type="EMBL" id="GEP59279.1"/>
    </source>
</evidence>
<dbReference type="Pfam" id="PF08245">
    <property type="entry name" value="Mur_ligase_M"/>
    <property type="match status" value="1"/>
</dbReference>
<feature type="domain" description="Mur ligase C-terminal" evidence="11">
    <location>
        <begin position="314"/>
        <end position="428"/>
    </location>
</feature>
<dbReference type="GO" id="GO:0071555">
    <property type="term" value="P:cell wall organization"/>
    <property type="evidence" value="ECO:0007669"/>
    <property type="project" value="UniProtKB-KW"/>
</dbReference>
<feature type="binding site" evidence="9">
    <location>
        <begin position="117"/>
        <end position="123"/>
    </location>
    <ligand>
        <name>ATP</name>
        <dbReference type="ChEBI" id="CHEBI:30616"/>
    </ligand>
</feature>
<evidence type="ECO:0000256" key="9">
    <source>
        <dbReference type="HAMAP-Rule" id="MF_00639"/>
    </source>
</evidence>
<evidence type="ECO:0000256" key="7">
    <source>
        <dbReference type="ARBA" id="ARBA00022840"/>
    </source>
</evidence>
<dbReference type="Pfam" id="PF02875">
    <property type="entry name" value="Mur_ligase_C"/>
    <property type="match status" value="1"/>
</dbReference>
<sequence>MIDLGILKGSSFVVLGLARSGLATGRALKAAGVDYICWDDNAVSRDAAVAAGLNVADPAGIDWSRIAALVISPGIPSTFPEPHPVAAAARAAGRKIICDVELLARAQDKAKYVAITGTNGKSTTTALIGHILAAAGVRCEVGGNIGRGALDLAPLGADGVYVLELSSYQLELLETFHAYIAVWLNITPDHIDRHGDLAGYVAAKENIFARQQVHDCAVIGIDDEPSRAVYAKLAQRGIATVPVKLEMPVAGGVSYRAGMLIDADGYMVDFADVPTLPGDHNAQNAACAWAACRWLNVPREEIVAGLKTYPGLPHRQERVASVGTVVYVNDSKATNADATARALSSYRDIYWILGGQAKEGGVAPLAPWFDRIRHAFLIGEATELFAGQLEGKITYSRCGDLKSALDAAHERAQREAKGNAVVLLSPACASWDQWKSYEHRGDAFRAMARALPGAQVLGRAA</sequence>
<keyword evidence="9 10" id="KW-0133">Cell shape</keyword>
<evidence type="ECO:0000256" key="10">
    <source>
        <dbReference type="RuleBase" id="RU003664"/>
    </source>
</evidence>
<dbReference type="InterPro" id="IPR036615">
    <property type="entry name" value="Mur_ligase_C_dom_sf"/>
</dbReference>
<comment type="catalytic activity">
    <reaction evidence="9 10">
        <text>UDP-N-acetyl-alpha-D-muramoyl-L-alanine + D-glutamate + ATP = UDP-N-acetyl-alpha-D-muramoyl-L-alanyl-D-glutamate + ADP + phosphate + H(+)</text>
        <dbReference type="Rhea" id="RHEA:16429"/>
        <dbReference type="ChEBI" id="CHEBI:15378"/>
        <dbReference type="ChEBI" id="CHEBI:29986"/>
        <dbReference type="ChEBI" id="CHEBI:30616"/>
        <dbReference type="ChEBI" id="CHEBI:43474"/>
        <dbReference type="ChEBI" id="CHEBI:83898"/>
        <dbReference type="ChEBI" id="CHEBI:83900"/>
        <dbReference type="ChEBI" id="CHEBI:456216"/>
        <dbReference type="EC" id="6.3.2.9"/>
    </reaction>
</comment>
<dbReference type="InterPro" id="IPR005762">
    <property type="entry name" value="MurD"/>
</dbReference>
<dbReference type="SUPFAM" id="SSF53244">
    <property type="entry name" value="MurD-like peptide ligases, peptide-binding domain"/>
    <property type="match status" value="1"/>
</dbReference>
<dbReference type="RefSeq" id="WP_147154635.1">
    <property type="nucleotide sequence ID" value="NZ_BKAJ01000125.1"/>
</dbReference>
<keyword evidence="14" id="KW-1185">Reference proteome</keyword>
<evidence type="ECO:0000256" key="4">
    <source>
        <dbReference type="ARBA" id="ARBA00022598"/>
    </source>
</evidence>
<keyword evidence="7 9" id="KW-0067">ATP-binding</keyword>
<dbReference type="AlphaFoldDB" id="A0A512NK02"/>
<evidence type="ECO:0000256" key="5">
    <source>
        <dbReference type="ARBA" id="ARBA00022618"/>
    </source>
</evidence>
<comment type="pathway">
    <text evidence="2 9 10">Cell wall biogenesis; peptidoglycan biosynthesis.</text>
</comment>
<dbReference type="InterPro" id="IPR018109">
    <property type="entry name" value="Folylpolyglutamate_synth_CS"/>
</dbReference>
<gene>
    <name evidence="9 13" type="primary">murD</name>
    <name evidence="13" type="ORF">RSO01_64450</name>
</gene>
<feature type="domain" description="Mur ligase central" evidence="12">
    <location>
        <begin position="115"/>
        <end position="291"/>
    </location>
</feature>
<dbReference type="InterPro" id="IPR013221">
    <property type="entry name" value="Mur_ligase_cen"/>
</dbReference>
<evidence type="ECO:0000313" key="14">
    <source>
        <dbReference type="Proteomes" id="UP000321058"/>
    </source>
</evidence>
<comment type="similarity">
    <text evidence="9">Belongs to the MurCDEF family.</text>
</comment>
<keyword evidence="6 9" id="KW-0547">Nucleotide-binding</keyword>
<name>A0A512NK02_9HYPH</name>
<evidence type="ECO:0000256" key="2">
    <source>
        <dbReference type="ARBA" id="ARBA00004752"/>
    </source>
</evidence>
<dbReference type="SUPFAM" id="SSF51984">
    <property type="entry name" value="MurCD N-terminal domain"/>
    <property type="match status" value="1"/>
</dbReference>
<evidence type="ECO:0000256" key="6">
    <source>
        <dbReference type="ARBA" id="ARBA00022741"/>
    </source>
</evidence>
<dbReference type="PANTHER" id="PTHR43692:SF1">
    <property type="entry name" value="UDP-N-ACETYLMURAMOYLALANINE--D-GLUTAMATE LIGASE"/>
    <property type="match status" value="1"/>
</dbReference>
<dbReference type="SUPFAM" id="SSF53623">
    <property type="entry name" value="MurD-like peptide ligases, catalytic domain"/>
    <property type="match status" value="1"/>
</dbReference>
<evidence type="ECO:0000259" key="11">
    <source>
        <dbReference type="Pfam" id="PF02875"/>
    </source>
</evidence>
<comment type="function">
    <text evidence="9 10">Cell wall formation. Catalyzes the addition of glutamate to the nucleotide precursor UDP-N-acetylmuramoyl-L-alanine (UMA).</text>
</comment>
<dbReference type="GO" id="GO:0008360">
    <property type="term" value="P:regulation of cell shape"/>
    <property type="evidence" value="ECO:0007669"/>
    <property type="project" value="UniProtKB-KW"/>
</dbReference>
<evidence type="ECO:0000259" key="12">
    <source>
        <dbReference type="Pfam" id="PF08245"/>
    </source>
</evidence>
<dbReference type="PROSITE" id="PS01011">
    <property type="entry name" value="FOLYLPOLYGLU_SYNT_1"/>
    <property type="match status" value="1"/>
</dbReference>
<dbReference type="GO" id="GO:0004326">
    <property type="term" value="F:tetrahydrofolylpolyglutamate synthase activity"/>
    <property type="evidence" value="ECO:0007669"/>
    <property type="project" value="InterPro"/>
</dbReference>
<evidence type="ECO:0000256" key="1">
    <source>
        <dbReference type="ARBA" id="ARBA00004496"/>
    </source>
</evidence>
<evidence type="ECO:0000256" key="8">
    <source>
        <dbReference type="ARBA" id="ARBA00023306"/>
    </source>
</evidence>
<dbReference type="Gene3D" id="3.40.50.720">
    <property type="entry name" value="NAD(P)-binding Rossmann-like Domain"/>
    <property type="match status" value="1"/>
</dbReference>
<proteinExistence type="inferred from homology"/>
<evidence type="ECO:0000256" key="3">
    <source>
        <dbReference type="ARBA" id="ARBA00022490"/>
    </source>
</evidence>
<dbReference type="EC" id="6.3.2.9" evidence="9 10"/>
<keyword evidence="8 9" id="KW-0131">Cell cycle</keyword>
<dbReference type="InterPro" id="IPR036565">
    <property type="entry name" value="Mur-like_cat_sf"/>
</dbReference>
<dbReference type="GO" id="GO:0051301">
    <property type="term" value="P:cell division"/>
    <property type="evidence" value="ECO:0007669"/>
    <property type="project" value="UniProtKB-KW"/>
</dbReference>